<reference evidence="2 3" key="1">
    <citation type="submission" date="2017-07" db="EMBL/GenBank/DDBJ databases">
        <title>The complete genome sequence of Bacillus mesonae strain H20-5, an efficient strain improving plant abiotic stress resistance.</title>
        <authorList>
            <person name="Kim S.Y."/>
            <person name="Song H."/>
            <person name="Sang M.K."/>
            <person name="Weon H.-Y."/>
            <person name="Song J."/>
        </authorList>
    </citation>
    <scope>NUCLEOTIDE SEQUENCE [LARGE SCALE GENOMIC DNA]</scope>
    <source>
        <strain evidence="2 3">H20-5</strain>
    </source>
</reference>
<feature type="transmembrane region" description="Helical" evidence="1">
    <location>
        <begin position="79"/>
        <end position="101"/>
    </location>
</feature>
<dbReference type="Proteomes" id="UP000282892">
    <property type="component" value="Chromosome"/>
</dbReference>
<feature type="transmembrane region" description="Helical" evidence="1">
    <location>
        <begin position="113"/>
        <end position="136"/>
    </location>
</feature>
<evidence type="ECO:0000313" key="2">
    <source>
        <dbReference type="EMBL" id="AZU62067.1"/>
    </source>
</evidence>
<proteinExistence type="predicted"/>
<protein>
    <recommendedName>
        <fullName evidence="4">Prolipoprotein diacylglyceryl transferase</fullName>
    </recommendedName>
</protein>
<feature type="transmembrane region" description="Helical" evidence="1">
    <location>
        <begin position="142"/>
        <end position="159"/>
    </location>
</feature>
<accession>A0A3T0HYH9</accession>
<dbReference type="EMBL" id="CP022572">
    <property type="protein sequence ID" value="AZU62067.1"/>
    <property type="molecule type" value="Genomic_DNA"/>
</dbReference>
<sequence length="222" mass="25330">MQVIQIGSFAILLKWLLLGSAVIVGLSIMWLWLRRTQKRELHKKIMDLLYNSLFSGFVIWKVSLIFLEPSLVIKSPFSLLYFTGGRTGLVLAIIGSILFFLIQGKKTNTPNLLNLQSGFIFSFSVVSVYHIFALIFLNENNINHYALGLLIALIVMIFYFKTHLLTQQRIFSIVILFSFLSLFLSFFGGNSSANSYLFSAEEWFYIGSIIVSVNMWDKKSIA</sequence>
<organism evidence="2 3">
    <name type="scientific">Neobacillus mesonae</name>
    <dbReference type="NCBI Taxonomy" id="1193713"/>
    <lineage>
        <taxon>Bacteria</taxon>
        <taxon>Bacillati</taxon>
        <taxon>Bacillota</taxon>
        <taxon>Bacilli</taxon>
        <taxon>Bacillales</taxon>
        <taxon>Bacillaceae</taxon>
        <taxon>Neobacillus</taxon>
    </lineage>
</organism>
<evidence type="ECO:0000313" key="3">
    <source>
        <dbReference type="Proteomes" id="UP000282892"/>
    </source>
</evidence>
<dbReference type="KEGG" id="nmk:CHR53_12685"/>
<feature type="transmembrane region" description="Helical" evidence="1">
    <location>
        <begin position="45"/>
        <end position="67"/>
    </location>
</feature>
<gene>
    <name evidence="2" type="ORF">CHR53_12685</name>
</gene>
<keyword evidence="1" id="KW-0812">Transmembrane</keyword>
<keyword evidence="1" id="KW-1133">Transmembrane helix</keyword>
<dbReference type="AlphaFoldDB" id="A0A3T0HYH9"/>
<evidence type="ECO:0000256" key="1">
    <source>
        <dbReference type="SAM" id="Phobius"/>
    </source>
</evidence>
<name>A0A3T0HYH9_9BACI</name>
<dbReference type="RefSeq" id="WP_066398332.1">
    <property type="nucleotide sequence ID" value="NZ_CP022572.1"/>
</dbReference>
<dbReference type="OrthoDB" id="1796359at2"/>
<feature type="transmembrane region" description="Helical" evidence="1">
    <location>
        <begin position="171"/>
        <end position="189"/>
    </location>
</feature>
<keyword evidence="3" id="KW-1185">Reference proteome</keyword>
<keyword evidence="1" id="KW-0472">Membrane</keyword>
<evidence type="ECO:0008006" key="4">
    <source>
        <dbReference type="Google" id="ProtNLM"/>
    </source>
</evidence>
<dbReference type="STRING" id="1193713.GCA_001636315_04974"/>
<feature type="transmembrane region" description="Helical" evidence="1">
    <location>
        <begin position="12"/>
        <end position="33"/>
    </location>
</feature>